<accession>B0E4J9</accession>
<evidence type="ECO:0000313" key="1">
    <source>
        <dbReference type="EMBL" id="EDQ98233.1"/>
    </source>
</evidence>
<name>B0E4J9_LACBS</name>
<dbReference type="OrthoDB" id="3090597at2759"/>
<reference evidence="1 2" key="1">
    <citation type="journal article" date="2008" name="Nature">
        <title>The genome of Laccaria bicolor provides insights into mycorrhizal symbiosis.</title>
        <authorList>
            <person name="Martin F."/>
            <person name="Aerts A."/>
            <person name="Ahren D."/>
            <person name="Brun A."/>
            <person name="Danchin E.G.J."/>
            <person name="Duchaussoy F."/>
            <person name="Gibon J."/>
            <person name="Kohler A."/>
            <person name="Lindquist E."/>
            <person name="Pereda V."/>
            <person name="Salamov A."/>
            <person name="Shapiro H.J."/>
            <person name="Wuyts J."/>
            <person name="Blaudez D."/>
            <person name="Buee M."/>
            <person name="Brokstein P."/>
            <person name="Canbaeck B."/>
            <person name="Cohen D."/>
            <person name="Courty P.E."/>
            <person name="Coutinho P.M."/>
            <person name="Delaruelle C."/>
            <person name="Detter J.C."/>
            <person name="Deveau A."/>
            <person name="DiFazio S."/>
            <person name="Duplessis S."/>
            <person name="Fraissinet-Tachet L."/>
            <person name="Lucic E."/>
            <person name="Frey-Klett P."/>
            <person name="Fourrey C."/>
            <person name="Feussner I."/>
            <person name="Gay G."/>
            <person name="Grimwood J."/>
            <person name="Hoegger P.J."/>
            <person name="Jain P."/>
            <person name="Kilaru S."/>
            <person name="Labbe J."/>
            <person name="Lin Y.C."/>
            <person name="Legue V."/>
            <person name="Le Tacon F."/>
            <person name="Marmeisse R."/>
            <person name="Melayah D."/>
            <person name="Montanini B."/>
            <person name="Muratet M."/>
            <person name="Nehls U."/>
            <person name="Niculita-Hirzel H."/>
            <person name="Oudot-Le Secq M.P."/>
            <person name="Peter M."/>
            <person name="Quesneville H."/>
            <person name="Rajashekar B."/>
            <person name="Reich M."/>
            <person name="Rouhier N."/>
            <person name="Schmutz J."/>
            <person name="Yin T."/>
            <person name="Chalot M."/>
            <person name="Henrissat B."/>
            <person name="Kuees U."/>
            <person name="Lucas S."/>
            <person name="Van de Peer Y."/>
            <person name="Podila G.K."/>
            <person name="Polle A."/>
            <person name="Pukkila P.J."/>
            <person name="Richardson P.M."/>
            <person name="Rouze P."/>
            <person name="Sanders I.R."/>
            <person name="Stajich J.E."/>
            <person name="Tunlid A."/>
            <person name="Tuskan G."/>
            <person name="Grigoriev I.V."/>
        </authorList>
    </citation>
    <scope>NUCLEOTIDE SEQUENCE [LARGE SCALE GENOMIC DNA]</scope>
    <source>
        <strain evidence="2">S238N-H82 / ATCC MYA-4686</strain>
    </source>
</reference>
<gene>
    <name evidence="1" type="ORF">LACBIDRAFT_336152</name>
</gene>
<organism evidence="2">
    <name type="scientific">Laccaria bicolor (strain S238N-H82 / ATCC MYA-4686)</name>
    <name type="common">Bicoloured deceiver</name>
    <name type="synonym">Laccaria laccata var. bicolor</name>
    <dbReference type="NCBI Taxonomy" id="486041"/>
    <lineage>
        <taxon>Eukaryota</taxon>
        <taxon>Fungi</taxon>
        <taxon>Dikarya</taxon>
        <taxon>Basidiomycota</taxon>
        <taxon>Agaricomycotina</taxon>
        <taxon>Agaricomycetes</taxon>
        <taxon>Agaricomycetidae</taxon>
        <taxon>Agaricales</taxon>
        <taxon>Agaricineae</taxon>
        <taxon>Hydnangiaceae</taxon>
        <taxon>Laccaria</taxon>
    </lineage>
</organism>
<protein>
    <submittedName>
        <fullName evidence="1">Predicted protein</fullName>
    </submittedName>
</protein>
<dbReference type="GeneID" id="6086773"/>
<dbReference type="HOGENOM" id="CLU_1332115_0_0_1"/>
<keyword evidence="2" id="KW-1185">Reference proteome</keyword>
<dbReference type="Proteomes" id="UP000001194">
    <property type="component" value="Unassembled WGS sequence"/>
</dbReference>
<dbReference type="InParanoid" id="B0E4J9"/>
<dbReference type="AlphaFoldDB" id="B0E4J9"/>
<dbReference type="KEGG" id="lbc:LACBIDRAFT_336152"/>
<proteinExistence type="predicted"/>
<dbReference type="EMBL" id="DS547419">
    <property type="protein sequence ID" value="EDQ98233.1"/>
    <property type="molecule type" value="Genomic_DNA"/>
</dbReference>
<sequence length="244" mass="26424">MNTLQEKYLPAHFRQVYVGATKQTPSCLSLGGRAPAAMTQAPSGSMTATTNNVDAIQEVSAISPCYAIPHPIVLQDRLVELTEMERNNSEMTDDSPFTSALTTPVDQDVPINVFQGIHKALARDMDGSAVDSYFDSKAVGKGAHIAQVSQQLEERRVVEVEVSFMLLSTAEPFYSHLLDSPRRSVGTGGDIGPGSDFGPAGDVSPRNDVILGEVVIIGCRRHNKRQAISFPAKPRTESYGWGFE</sequence>
<dbReference type="RefSeq" id="XP_001891117.1">
    <property type="nucleotide sequence ID" value="XM_001891082.1"/>
</dbReference>
<evidence type="ECO:0000313" key="2">
    <source>
        <dbReference type="Proteomes" id="UP000001194"/>
    </source>
</evidence>